<accession>A0A6A6AX50</accession>
<proteinExistence type="predicted"/>
<dbReference type="GeneID" id="54298861"/>
<evidence type="ECO:0000313" key="3">
    <source>
        <dbReference type="Proteomes" id="UP000799438"/>
    </source>
</evidence>
<dbReference type="EMBL" id="ML995519">
    <property type="protein sequence ID" value="KAF2136509.1"/>
    <property type="molecule type" value="Genomic_DNA"/>
</dbReference>
<gene>
    <name evidence="2" type="ORF">K452DRAFT_292359</name>
</gene>
<reference evidence="2" key="1">
    <citation type="journal article" date="2020" name="Stud. Mycol.">
        <title>101 Dothideomycetes genomes: a test case for predicting lifestyles and emergence of pathogens.</title>
        <authorList>
            <person name="Haridas S."/>
            <person name="Albert R."/>
            <person name="Binder M."/>
            <person name="Bloem J."/>
            <person name="Labutti K."/>
            <person name="Salamov A."/>
            <person name="Andreopoulos B."/>
            <person name="Baker S."/>
            <person name="Barry K."/>
            <person name="Bills G."/>
            <person name="Bluhm B."/>
            <person name="Cannon C."/>
            <person name="Castanera R."/>
            <person name="Culley D."/>
            <person name="Daum C."/>
            <person name="Ezra D."/>
            <person name="Gonzalez J."/>
            <person name="Henrissat B."/>
            <person name="Kuo A."/>
            <person name="Liang C."/>
            <person name="Lipzen A."/>
            <person name="Lutzoni F."/>
            <person name="Magnuson J."/>
            <person name="Mondo S."/>
            <person name="Nolan M."/>
            <person name="Ohm R."/>
            <person name="Pangilinan J."/>
            <person name="Park H.-J."/>
            <person name="Ramirez L."/>
            <person name="Alfaro M."/>
            <person name="Sun H."/>
            <person name="Tritt A."/>
            <person name="Yoshinaga Y."/>
            <person name="Zwiers L.-H."/>
            <person name="Turgeon B."/>
            <person name="Goodwin S."/>
            <person name="Spatafora J."/>
            <person name="Crous P."/>
            <person name="Grigoriev I."/>
        </authorList>
    </citation>
    <scope>NUCLEOTIDE SEQUENCE</scope>
    <source>
        <strain evidence="2">CBS 121167</strain>
    </source>
</reference>
<protein>
    <submittedName>
        <fullName evidence="2">Uncharacterized protein</fullName>
    </submittedName>
</protein>
<dbReference type="AlphaFoldDB" id="A0A6A6AX50"/>
<keyword evidence="3" id="KW-1185">Reference proteome</keyword>
<feature type="region of interest" description="Disordered" evidence="1">
    <location>
        <begin position="1"/>
        <end position="57"/>
    </location>
</feature>
<name>A0A6A6AX50_9PEZI</name>
<organism evidence="2 3">
    <name type="scientific">Aplosporella prunicola CBS 121167</name>
    <dbReference type="NCBI Taxonomy" id="1176127"/>
    <lineage>
        <taxon>Eukaryota</taxon>
        <taxon>Fungi</taxon>
        <taxon>Dikarya</taxon>
        <taxon>Ascomycota</taxon>
        <taxon>Pezizomycotina</taxon>
        <taxon>Dothideomycetes</taxon>
        <taxon>Dothideomycetes incertae sedis</taxon>
        <taxon>Botryosphaeriales</taxon>
        <taxon>Aplosporellaceae</taxon>
        <taxon>Aplosporella</taxon>
    </lineage>
</organism>
<dbReference type="RefSeq" id="XP_033392227.1">
    <property type="nucleotide sequence ID" value="XM_033541365.1"/>
</dbReference>
<evidence type="ECO:0000313" key="2">
    <source>
        <dbReference type="EMBL" id="KAF2136509.1"/>
    </source>
</evidence>
<evidence type="ECO:0000256" key="1">
    <source>
        <dbReference type="SAM" id="MobiDB-lite"/>
    </source>
</evidence>
<sequence length="57" mass="5898">MVSPPTHPRSRYSYPTAVGTRGANAVSAPSPAGPPRNESAGPSLRNPSFASPQIVPR</sequence>
<dbReference type="Proteomes" id="UP000799438">
    <property type="component" value="Unassembled WGS sequence"/>
</dbReference>